<comment type="caution">
    <text evidence="2">The sequence shown here is derived from an EMBL/GenBank/DDBJ whole genome shotgun (WGS) entry which is preliminary data.</text>
</comment>
<protein>
    <submittedName>
        <fullName evidence="2">Uncharacterized protein</fullName>
    </submittedName>
</protein>
<proteinExistence type="predicted"/>
<name>A0A401UIX4_9CLOT</name>
<organism evidence="2 3">
    <name type="scientific">Clostridium tagluense</name>
    <dbReference type="NCBI Taxonomy" id="360422"/>
    <lineage>
        <taxon>Bacteria</taxon>
        <taxon>Bacillati</taxon>
        <taxon>Bacillota</taxon>
        <taxon>Clostridia</taxon>
        <taxon>Eubacteriales</taxon>
        <taxon>Clostridiaceae</taxon>
        <taxon>Clostridium</taxon>
    </lineage>
</organism>
<dbReference type="EMBL" id="BHYK01000005">
    <property type="protein sequence ID" value="GCD09488.1"/>
    <property type="molecule type" value="Genomic_DNA"/>
</dbReference>
<keyword evidence="1" id="KW-1133">Transmembrane helix</keyword>
<keyword evidence="1" id="KW-0812">Transmembrane</keyword>
<reference evidence="2 3" key="1">
    <citation type="submission" date="2018-11" db="EMBL/GenBank/DDBJ databases">
        <title>Genome sequencing and assembly of Clostridium tagluense strain A121.</title>
        <authorList>
            <person name="Murakami T."/>
            <person name="Segawa T."/>
            <person name="Shcherbakova V.A."/>
            <person name="Mori H."/>
            <person name="Yoshimura Y."/>
        </authorList>
    </citation>
    <scope>NUCLEOTIDE SEQUENCE [LARGE SCALE GENOMIC DNA]</scope>
    <source>
        <strain evidence="2 3">A121</strain>
    </source>
</reference>
<gene>
    <name evidence="2" type="ORF">Ctaglu_11110</name>
</gene>
<keyword evidence="1" id="KW-0472">Membrane</keyword>
<keyword evidence="3" id="KW-1185">Reference proteome</keyword>
<sequence length="61" mass="7332">MDDDLKKIIHDEINEPLNNIVDVFTPKPKKADYKLMVLWFLVGFLAILLLYYGYEMIFIYF</sequence>
<accession>A0A401UIX4</accession>
<dbReference type="RefSeq" id="WP_124998952.1">
    <property type="nucleotide sequence ID" value="NZ_BHYK01000005.1"/>
</dbReference>
<dbReference type="Proteomes" id="UP000287872">
    <property type="component" value="Unassembled WGS sequence"/>
</dbReference>
<dbReference type="AlphaFoldDB" id="A0A401UIX4"/>
<feature type="transmembrane region" description="Helical" evidence="1">
    <location>
        <begin position="35"/>
        <end position="54"/>
    </location>
</feature>
<dbReference type="GeneID" id="77242256"/>
<evidence type="ECO:0000313" key="3">
    <source>
        <dbReference type="Proteomes" id="UP000287872"/>
    </source>
</evidence>
<evidence type="ECO:0000256" key="1">
    <source>
        <dbReference type="SAM" id="Phobius"/>
    </source>
</evidence>
<evidence type="ECO:0000313" key="2">
    <source>
        <dbReference type="EMBL" id="GCD09488.1"/>
    </source>
</evidence>